<dbReference type="AlphaFoldDB" id="A0A0R2F2W8"/>
<dbReference type="EMBL" id="AYZJ01000074">
    <property type="protein sequence ID" value="KRN19466.1"/>
    <property type="molecule type" value="Genomic_DNA"/>
</dbReference>
<accession>A0A0R2F2W8</accession>
<dbReference type="Pfam" id="PF25796">
    <property type="entry name" value="BREX_BrxC_4th"/>
    <property type="match status" value="1"/>
</dbReference>
<feature type="domain" description="Probable ATP-binding protein BrxC winged helix-turn-helix" evidence="3">
    <location>
        <begin position="743"/>
        <end position="859"/>
    </location>
</feature>
<protein>
    <recommendedName>
        <fullName evidence="8">BREX system P-loop protein BrxC</fullName>
    </recommendedName>
</protein>
<dbReference type="InterPro" id="IPR058038">
    <property type="entry name" value="BREX_BrxC_wHTH"/>
</dbReference>
<comment type="caution">
    <text evidence="6">The sequence shown here is derived from an EMBL/GenBank/DDBJ whole genome shotgun (WGS) entry which is preliminary data.</text>
</comment>
<dbReference type="Pfam" id="PF25792">
    <property type="entry name" value="BREX_BrxC_helical"/>
    <property type="match status" value="1"/>
</dbReference>
<evidence type="ECO:0000313" key="6">
    <source>
        <dbReference type="EMBL" id="KRN19466.1"/>
    </source>
</evidence>
<feature type="region of interest" description="Disordered" evidence="2">
    <location>
        <begin position="1121"/>
        <end position="1161"/>
    </location>
</feature>
<dbReference type="InterPro" id="IPR058036">
    <property type="entry name" value="BREX_BrxC_4th"/>
</dbReference>
<sequence length="1212" mass="138236">MKIKDLFQKSIDRDIQGVIKVGQEDNTKQELEEYVVTNELQSQFARFFSAYEDSLTGSTDDMGVWISGFFGSGKSHFLKVIADVLENREVDGKRAVDYFEGKIKDQMTLNQMHAAAESDTQVILFNIDAKAMSGDKADDNVIVKVFLQVFNAMQGFSDKSPWIADLERRLVAAGKYDEFKQAFSQIEDNHLDWEDGRDHYYFNMGKIRDALVSIDFMSQEDAQGFIDQLKTPYQINVEDFAELVNDYVQKTGHRVAFLVDEVGQFVGDSLQRMLNLQTVVEELGRVVKGKAWVVVTSQQDIAEVTNNVNGQDFSKIQGRFKTRIALSSANVDEVIKKRLLAKTPEVEDNLKGMYVANGSAINNAIDFDQEGVKRLKYDSPESFANNYPFVPYQFNLLQQVLTAIRTHGSEGKHLSEGERSMLSIFQESAIRMEDRDVGALIPFSLFFEGLEQFLDHTHRIVIEHAREDDQVINPKKERNPFAIQVLKTLFMVKYVTTFKATLNNIVTLMIDSTDVDKIELTRRVQEALNKLVSQQVVEKNMDTYVFLTDTEQDINKEIEQQQVSDAEIINKLGEFLFDTKVIPSKYSYPKLNGRYIFSLNEYIDDTPMGKTNNALSIRLLSTLNLEKRDQAMARLHSAGAPTEVVILLTDQDDYISYIRRAEKIQRFRMSGTNNTDSRYRSLVDARAAEHNELLDMARTKAIEALHHSSIFVGGNELDKGRDFAHQLDAALQSVVDDTYRNLSYIDAAKGEKDVLQVLKSGELVDTSENKRAVEAVIGWLQREKDPHITLKRVIDRFHEIPFGYTEEDVEWIVGKLYAAGKIKLTYNGEVVSRVSGEFNVKQIVDFLTKKQYTEKIALQIKHDYTPTEIKRLRQVASQVFKKNSFSSDNSEILVSELKPKIASDYESLRQYELKDQRYPGHDLLQKGIELLHELNVTKDSDQFFDVLSRRFNDLLDWREDFEDRGIADFYVNQNTQDIWDAGLKDLSIYEHSKEKISNSELESVVAQLTDQLKSNQAESSIQNIRALDGQFDTLYNQIFDAELKKVQHKIEQYRIQAEDKMVRSEIGETFNHKSFVPFSNKIDQTLMEAKDAGVLNDLSAKADVAHREYEKFQNELNAAVAKAKSEEQGTQPTTSSTTSENGSTASSVAPTTAPTAEGKVKNFVDVHPTDLRLKQIWNINDTKDIDSYLKELKQQLADRLNDDGVDGIDFHL</sequence>
<evidence type="ECO:0000256" key="2">
    <source>
        <dbReference type="SAM" id="MobiDB-lite"/>
    </source>
</evidence>
<gene>
    <name evidence="6" type="ORF">FC75_GL000135</name>
</gene>
<feature type="coiled-coil region" evidence="1">
    <location>
        <begin position="998"/>
        <end position="1063"/>
    </location>
</feature>
<evidence type="ECO:0008006" key="8">
    <source>
        <dbReference type="Google" id="ProtNLM"/>
    </source>
</evidence>
<feature type="domain" description="Probable ATP-binding protein BrxC alpha-helical" evidence="4">
    <location>
        <begin position="869"/>
        <end position="993"/>
    </location>
</feature>
<dbReference type="InterPro" id="IPR047679">
    <property type="entry name" value="BREX_BrxC"/>
</dbReference>
<feature type="compositionally biased region" description="Low complexity" evidence="2">
    <location>
        <begin position="1133"/>
        <end position="1156"/>
    </location>
</feature>
<dbReference type="RefSeq" id="WP_162261112.1">
    <property type="nucleotide sequence ID" value="NZ_AYZJ01000074.1"/>
</dbReference>
<proteinExistence type="predicted"/>
<dbReference type="STRING" id="1423730.FC75_GL000135"/>
<evidence type="ECO:0000259" key="5">
    <source>
        <dbReference type="Pfam" id="PF25796"/>
    </source>
</evidence>
<keyword evidence="7" id="KW-1185">Reference proteome</keyword>
<dbReference type="Proteomes" id="UP000050865">
    <property type="component" value="Unassembled WGS sequence"/>
</dbReference>
<dbReference type="PATRIC" id="fig|1423730.4.peg.145"/>
<dbReference type="NCBIfam" id="NF033441">
    <property type="entry name" value="BREX_BrxC"/>
    <property type="match status" value="1"/>
</dbReference>
<organism evidence="6 7">
    <name type="scientific">Lacticaseibacillus camelliae DSM 22697 = JCM 13995</name>
    <dbReference type="NCBI Taxonomy" id="1423730"/>
    <lineage>
        <taxon>Bacteria</taxon>
        <taxon>Bacillati</taxon>
        <taxon>Bacillota</taxon>
        <taxon>Bacilli</taxon>
        <taxon>Lactobacillales</taxon>
        <taxon>Lactobacillaceae</taxon>
        <taxon>Lacticaseibacillus</taxon>
    </lineage>
</organism>
<evidence type="ECO:0000259" key="4">
    <source>
        <dbReference type="Pfam" id="PF25792"/>
    </source>
</evidence>
<evidence type="ECO:0000256" key="1">
    <source>
        <dbReference type="SAM" id="Coils"/>
    </source>
</evidence>
<dbReference type="InterPro" id="IPR058037">
    <property type="entry name" value="BREX_BrxC_helical"/>
</dbReference>
<name>A0A0R2F2W8_9LACO</name>
<reference evidence="6 7" key="1">
    <citation type="journal article" date="2015" name="Genome Announc.">
        <title>Expanding the biotechnology potential of lactobacilli through comparative genomics of 213 strains and associated genera.</title>
        <authorList>
            <person name="Sun Z."/>
            <person name="Harris H.M."/>
            <person name="McCann A."/>
            <person name="Guo C."/>
            <person name="Argimon S."/>
            <person name="Zhang W."/>
            <person name="Yang X."/>
            <person name="Jeffery I.B."/>
            <person name="Cooney J.C."/>
            <person name="Kagawa T.F."/>
            <person name="Liu W."/>
            <person name="Song Y."/>
            <person name="Salvetti E."/>
            <person name="Wrobel A."/>
            <person name="Rasinkangas P."/>
            <person name="Parkhill J."/>
            <person name="Rea M.C."/>
            <person name="O'Sullivan O."/>
            <person name="Ritari J."/>
            <person name="Douillard F.P."/>
            <person name="Paul Ross R."/>
            <person name="Yang R."/>
            <person name="Briner A.E."/>
            <person name="Felis G.E."/>
            <person name="de Vos W.M."/>
            <person name="Barrangou R."/>
            <person name="Klaenhammer T.R."/>
            <person name="Caufield P.W."/>
            <person name="Cui Y."/>
            <person name="Zhang H."/>
            <person name="O'Toole P.W."/>
        </authorList>
    </citation>
    <scope>NUCLEOTIDE SEQUENCE [LARGE SCALE GENOMIC DNA]</scope>
    <source>
        <strain evidence="6 7">DSM 22697</strain>
    </source>
</reference>
<evidence type="ECO:0000313" key="7">
    <source>
        <dbReference type="Proteomes" id="UP000050865"/>
    </source>
</evidence>
<feature type="domain" description="Probable ATP-binding protein BrxC 4th six-stranded beta-sheet" evidence="5">
    <location>
        <begin position="562"/>
        <end position="733"/>
    </location>
</feature>
<evidence type="ECO:0000259" key="3">
    <source>
        <dbReference type="Pfam" id="PF25791"/>
    </source>
</evidence>
<keyword evidence="1" id="KW-0175">Coiled coil</keyword>
<dbReference type="Pfam" id="PF25791">
    <property type="entry name" value="WHD_BREX_BrxC"/>
    <property type="match status" value="1"/>
</dbReference>